<name>A0A9Q3IDG1_9BASI</name>
<feature type="compositionally biased region" description="Polar residues" evidence="1">
    <location>
        <begin position="88"/>
        <end position="98"/>
    </location>
</feature>
<proteinExistence type="predicted"/>
<protein>
    <submittedName>
        <fullName evidence="2">Uncharacterized protein</fullName>
    </submittedName>
</protein>
<dbReference type="Proteomes" id="UP000765509">
    <property type="component" value="Unassembled WGS sequence"/>
</dbReference>
<dbReference type="AlphaFoldDB" id="A0A9Q3IDG1"/>
<gene>
    <name evidence="2" type="ORF">O181_074414</name>
</gene>
<evidence type="ECO:0000256" key="1">
    <source>
        <dbReference type="SAM" id="MobiDB-lite"/>
    </source>
</evidence>
<feature type="region of interest" description="Disordered" evidence="1">
    <location>
        <begin position="1"/>
        <end position="98"/>
    </location>
</feature>
<evidence type="ECO:0000313" key="3">
    <source>
        <dbReference type="Proteomes" id="UP000765509"/>
    </source>
</evidence>
<keyword evidence="3" id="KW-1185">Reference proteome</keyword>
<sequence length="98" mass="10490">MAGGHSILGKSSPCLVTHGIQMPKEQNPPNPLLQETPVPLTPRDQTLRQPAPGLSGTQWLEDLLRGLSPSPKPHEDVSACEPEPEVASAQSSEEPFGY</sequence>
<reference evidence="2" key="1">
    <citation type="submission" date="2021-03" db="EMBL/GenBank/DDBJ databases">
        <title>Draft genome sequence of rust myrtle Austropuccinia psidii MF-1, a brazilian biotype.</title>
        <authorList>
            <person name="Quecine M.C."/>
            <person name="Pachon D.M.R."/>
            <person name="Bonatelli M.L."/>
            <person name="Correr F.H."/>
            <person name="Franceschini L.M."/>
            <person name="Leite T.F."/>
            <person name="Margarido G.R.A."/>
            <person name="Almeida C.A."/>
            <person name="Ferrarezi J.A."/>
            <person name="Labate C.A."/>
        </authorList>
    </citation>
    <scope>NUCLEOTIDE SEQUENCE</scope>
    <source>
        <strain evidence="2">MF-1</strain>
    </source>
</reference>
<evidence type="ECO:0000313" key="2">
    <source>
        <dbReference type="EMBL" id="MBW0534699.1"/>
    </source>
</evidence>
<organism evidence="2 3">
    <name type="scientific">Austropuccinia psidii MF-1</name>
    <dbReference type="NCBI Taxonomy" id="1389203"/>
    <lineage>
        <taxon>Eukaryota</taxon>
        <taxon>Fungi</taxon>
        <taxon>Dikarya</taxon>
        <taxon>Basidiomycota</taxon>
        <taxon>Pucciniomycotina</taxon>
        <taxon>Pucciniomycetes</taxon>
        <taxon>Pucciniales</taxon>
        <taxon>Sphaerophragmiaceae</taxon>
        <taxon>Austropuccinia</taxon>
    </lineage>
</organism>
<accession>A0A9Q3IDG1</accession>
<comment type="caution">
    <text evidence="2">The sequence shown here is derived from an EMBL/GenBank/DDBJ whole genome shotgun (WGS) entry which is preliminary data.</text>
</comment>
<dbReference type="EMBL" id="AVOT02039596">
    <property type="protein sequence ID" value="MBW0534699.1"/>
    <property type="molecule type" value="Genomic_DNA"/>
</dbReference>